<dbReference type="SUPFAM" id="SSF52540">
    <property type="entry name" value="P-loop containing nucleoside triphosphate hydrolases"/>
    <property type="match status" value="1"/>
</dbReference>
<dbReference type="InterPro" id="IPR035897">
    <property type="entry name" value="Toll_tir_struct_dom_sf"/>
</dbReference>
<evidence type="ECO:0000313" key="2">
    <source>
        <dbReference type="EMBL" id="SUX80549.1"/>
    </source>
</evidence>
<dbReference type="PROSITE" id="PS50104">
    <property type="entry name" value="TIR"/>
    <property type="match status" value="1"/>
</dbReference>
<dbReference type="AlphaFoldDB" id="A0A9Q7ZQ60"/>
<dbReference type="EMBL" id="UIGT01000001">
    <property type="protein sequence ID" value="SUX80549.1"/>
    <property type="molecule type" value="Genomic_DNA"/>
</dbReference>
<dbReference type="Pfam" id="PF24406">
    <property type="entry name" value="nSTAND_NTPase4"/>
    <property type="match status" value="1"/>
</dbReference>
<gene>
    <name evidence="2" type="ORF">NCTC8782_03145</name>
</gene>
<sequence length="869" mass="101833">MDNKLKLFISYCHEDKHHKEQILKYLQPNEDIEVWYDKEMLAGDEFDEVISAKIEESDVFVFLITQDFLTSKYCNEIELSKALERKASDDELRIIPVVLDYCTFKRSRLSLYNATPSDAKPISSYQNQKQAYLEVSEAIEDVVKYLKEKKTQSSYEITEETVVEKNALRTNFKLHLLDLGFTIQHRRKEILYLDDLFIYPDLKRTKYEFDDYDVFVNSKNVLSHEKISGNKTLIIGSEQSGKSTLAKTLFRQYHSNGSIPVLIKGDSFKKVADIENVVNDFLNEQYDNVGIINYNELIVIVDDITESPMNEKFQRALLNNLVETYKSIIIIADSKIRFSDQLLKDFDCFTTYEIAEFSHIQKTELVEKWNQIGLDETSDIEDIQSLNDNLKRNIDSILMKNIVPSKPIFILMILQILESNTQSNFSLTSYGHCYHSLIIQAFNKANVKADELNDYFNYLSELSYFIYGKGNHAINYSELEEFKEYYSSNYYLMSHEEILDKLKRSKIIYMWADTVKFQYKYIYYFFTAKKITELASDESVIIIDRLCDKIHTEKNANILIFITHHTKDKNIIERITLNLSNIFKEHEKATLGQNDVDFLNKMACEIPQIVIDKTKDVEQERLAALKERESSERDIYDAHLEDEEEDVESINKDLLDVNRSYKAVEVLGQIIRNRKGSIPIPQLEKLGRETYAIGFRFLGFYYSITKELKDEIIAEVHRLISEKKNWTTDKIAKEASLFYWTYSYVMSLNVIKKIAYSVGHKDLTAYYTSLSGYFGSEISKLVEITIQLEFTKKINRNDIESIWLLVKDNMMTRRLLQEIIITHLHMHYTNHEDKAWIAQKLSIPIKDQVSMQKRNALKTPQLKIDKKDL</sequence>
<organism evidence="2 3">
    <name type="scientific">Citrobacter youngae</name>
    <dbReference type="NCBI Taxonomy" id="133448"/>
    <lineage>
        <taxon>Bacteria</taxon>
        <taxon>Pseudomonadati</taxon>
        <taxon>Pseudomonadota</taxon>
        <taxon>Gammaproteobacteria</taxon>
        <taxon>Enterobacterales</taxon>
        <taxon>Enterobacteriaceae</taxon>
        <taxon>Citrobacter</taxon>
        <taxon>Citrobacter freundii complex</taxon>
    </lineage>
</organism>
<protein>
    <submittedName>
        <fullName evidence="2">Predicted NTPase (NACHT family)</fullName>
    </submittedName>
</protein>
<dbReference type="InterPro" id="IPR000157">
    <property type="entry name" value="TIR_dom"/>
</dbReference>
<dbReference type="SMART" id="SM00382">
    <property type="entry name" value="AAA"/>
    <property type="match status" value="1"/>
</dbReference>
<proteinExistence type="predicted"/>
<dbReference type="GO" id="GO:0007165">
    <property type="term" value="P:signal transduction"/>
    <property type="evidence" value="ECO:0007669"/>
    <property type="project" value="InterPro"/>
</dbReference>
<dbReference type="Gene3D" id="3.40.50.10140">
    <property type="entry name" value="Toll/interleukin-1 receptor homology (TIR) domain"/>
    <property type="match status" value="1"/>
</dbReference>
<dbReference type="SUPFAM" id="SSF52200">
    <property type="entry name" value="Toll/Interleukin receptor TIR domain"/>
    <property type="match status" value="1"/>
</dbReference>
<feature type="domain" description="TIR" evidence="1">
    <location>
        <begin position="3"/>
        <end position="150"/>
    </location>
</feature>
<evidence type="ECO:0000259" key="1">
    <source>
        <dbReference type="PROSITE" id="PS50104"/>
    </source>
</evidence>
<reference evidence="2 3" key="1">
    <citation type="submission" date="2018-06" db="EMBL/GenBank/DDBJ databases">
        <authorList>
            <consortium name="Pathogen Informatics"/>
            <person name="Doyle S."/>
        </authorList>
    </citation>
    <scope>NUCLEOTIDE SEQUENCE [LARGE SCALE GENOMIC DNA]</scope>
    <source>
        <strain evidence="2 3">NCTC8782</strain>
    </source>
</reference>
<accession>A0A9Q7ZQ60</accession>
<dbReference type="SMART" id="SM00255">
    <property type="entry name" value="TIR"/>
    <property type="match status" value="1"/>
</dbReference>
<dbReference type="Pfam" id="PF13676">
    <property type="entry name" value="TIR_2"/>
    <property type="match status" value="1"/>
</dbReference>
<dbReference type="InterPro" id="IPR027417">
    <property type="entry name" value="P-loop_NTPase"/>
</dbReference>
<dbReference type="Proteomes" id="UP000255286">
    <property type="component" value="Unassembled WGS sequence"/>
</dbReference>
<dbReference type="InterPro" id="IPR003593">
    <property type="entry name" value="AAA+_ATPase"/>
</dbReference>
<dbReference type="RefSeq" id="WP_071701057.1">
    <property type="nucleotide sequence ID" value="NZ_UIGT01000001.1"/>
</dbReference>
<evidence type="ECO:0000313" key="3">
    <source>
        <dbReference type="Proteomes" id="UP000255286"/>
    </source>
</evidence>
<name>A0A9Q7ZQ60_9ENTR</name>
<comment type="caution">
    <text evidence="2">The sequence shown here is derived from an EMBL/GenBank/DDBJ whole genome shotgun (WGS) entry which is preliminary data.</text>
</comment>
<dbReference type="InterPro" id="IPR057123">
    <property type="entry name" value="STAND_NTPase4_dom"/>
</dbReference>
<dbReference type="Gene3D" id="3.40.50.300">
    <property type="entry name" value="P-loop containing nucleotide triphosphate hydrolases"/>
    <property type="match status" value="1"/>
</dbReference>